<name>A0A6G1EF11_9ORYZ</name>
<evidence type="ECO:0000313" key="1">
    <source>
        <dbReference type="EMBL" id="KAF0923176.1"/>
    </source>
</evidence>
<proteinExistence type="predicted"/>
<feature type="non-terminal residue" evidence="1">
    <location>
        <position position="81"/>
    </location>
</feature>
<dbReference type="EMBL" id="SPHZ02000003">
    <property type="protein sequence ID" value="KAF0923176.1"/>
    <property type="molecule type" value="Genomic_DNA"/>
</dbReference>
<evidence type="ECO:0000313" key="2">
    <source>
        <dbReference type="Proteomes" id="UP000479710"/>
    </source>
</evidence>
<dbReference type="OrthoDB" id="1736056at2759"/>
<gene>
    <name evidence="1" type="ORF">E2562_003387</name>
</gene>
<keyword evidence="2" id="KW-1185">Reference proteome</keyword>
<dbReference type="AlphaFoldDB" id="A0A6G1EF11"/>
<dbReference type="Proteomes" id="UP000479710">
    <property type="component" value="Unassembled WGS sequence"/>
</dbReference>
<protein>
    <submittedName>
        <fullName evidence="1">Uncharacterized protein</fullName>
    </submittedName>
</protein>
<reference evidence="1 2" key="1">
    <citation type="submission" date="2019-11" db="EMBL/GenBank/DDBJ databases">
        <title>Whole genome sequence of Oryza granulata.</title>
        <authorList>
            <person name="Li W."/>
        </authorList>
    </citation>
    <scope>NUCLEOTIDE SEQUENCE [LARGE SCALE GENOMIC DNA]</scope>
    <source>
        <strain evidence="2">cv. Menghai</strain>
        <tissue evidence="1">Leaf</tissue>
    </source>
</reference>
<accession>A0A6G1EF11</accession>
<sequence length="81" mass="8492">MGPIGDKIADALVYLDAGTLEAFQFIGAFPLLLELGACAICSLENASPLDAVREIMKAISESNRPDVELVLGGTTLLTPDD</sequence>
<comment type="caution">
    <text evidence="1">The sequence shown here is derived from an EMBL/GenBank/DDBJ whole genome shotgun (WGS) entry which is preliminary data.</text>
</comment>
<organism evidence="1 2">
    <name type="scientific">Oryza meyeriana var. granulata</name>
    <dbReference type="NCBI Taxonomy" id="110450"/>
    <lineage>
        <taxon>Eukaryota</taxon>
        <taxon>Viridiplantae</taxon>
        <taxon>Streptophyta</taxon>
        <taxon>Embryophyta</taxon>
        <taxon>Tracheophyta</taxon>
        <taxon>Spermatophyta</taxon>
        <taxon>Magnoliopsida</taxon>
        <taxon>Liliopsida</taxon>
        <taxon>Poales</taxon>
        <taxon>Poaceae</taxon>
        <taxon>BOP clade</taxon>
        <taxon>Oryzoideae</taxon>
        <taxon>Oryzeae</taxon>
        <taxon>Oryzinae</taxon>
        <taxon>Oryza</taxon>
        <taxon>Oryza meyeriana</taxon>
    </lineage>
</organism>